<dbReference type="EMBL" id="JAMZFV010000014">
    <property type="protein sequence ID" value="MCP1110516.1"/>
    <property type="molecule type" value="Genomic_DNA"/>
</dbReference>
<keyword evidence="2" id="KW-1185">Reference proteome</keyword>
<gene>
    <name evidence="1" type="ORF">NK118_09665</name>
</gene>
<comment type="caution">
    <text evidence="1">The sequence shown here is derived from an EMBL/GenBank/DDBJ whole genome shotgun (WGS) entry which is preliminary data.</text>
</comment>
<reference evidence="1 2" key="1">
    <citation type="journal article" date="2022" name="Genome Biol. Evol.">
        <title>Host diet, physiology and behaviors set the stage for Lachnospiraceae cladogenesis.</title>
        <authorList>
            <person name="Vera-Ponce De Leon A."/>
            <person name="Schneider M."/>
            <person name="Jahnes B.C."/>
            <person name="Sadowski V."/>
            <person name="Camuy-Velez L.A."/>
            <person name="Duan J."/>
            <person name="Sabree Z.L."/>
        </authorList>
    </citation>
    <scope>NUCLEOTIDE SEQUENCE [LARGE SCALE GENOMIC DNA]</scope>
    <source>
        <strain evidence="1 2">PAL227</strain>
    </source>
</reference>
<dbReference type="RefSeq" id="WP_262069396.1">
    <property type="nucleotide sequence ID" value="NZ_JAMXOC010000014.1"/>
</dbReference>
<evidence type="ECO:0000313" key="2">
    <source>
        <dbReference type="Proteomes" id="UP001523565"/>
    </source>
</evidence>
<accession>A0ABT1EII6</accession>
<organism evidence="1 2">
    <name type="scientific">Ohessyouella blattaphilus</name>
    <dbReference type="NCBI Taxonomy" id="2949333"/>
    <lineage>
        <taxon>Bacteria</taxon>
        <taxon>Bacillati</taxon>
        <taxon>Bacillota</taxon>
        <taxon>Clostridia</taxon>
        <taxon>Lachnospirales</taxon>
        <taxon>Lachnospiraceae</taxon>
        <taxon>Ohessyouella</taxon>
    </lineage>
</organism>
<dbReference type="Proteomes" id="UP001523565">
    <property type="component" value="Unassembled WGS sequence"/>
</dbReference>
<proteinExistence type="predicted"/>
<evidence type="ECO:0008006" key="3">
    <source>
        <dbReference type="Google" id="ProtNLM"/>
    </source>
</evidence>
<name>A0ABT1EII6_9FIRM</name>
<evidence type="ECO:0000313" key="1">
    <source>
        <dbReference type="EMBL" id="MCP1110516.1"/>
    </source>
</evidence>
<sequence length="202" mass="23478">MMDKNMEYNPKREGFIGRDRKEEVEVLFILKEPNSSGEEGVWFRDCVYEKKIENKYYRTLGILADLLMGDKAGGNTHSNLGKCGYMNVYPCSGGPTASLNYEKTINDAVILKGRLDSCFKKLNPKMVVTCLGNYDAIFKLEKYKSENYEDHFLYKRDTKEDRKFNSCTICVNGKRIPMYEFYHPAARVRKDRERFDLQGGHL</sequence>
<protein>
    <recommendedName>
        <fullName evidence="3">Uracil-DNA glycosylase-like domain-containing protein</fullName>
    </recommendedName>
</protein>